<evidence type="ECO:0000313" key="1">
    <source>
        <dbReference type="EMBL" id="QGY72931.1"/>
    </source>
</evidence>
<proteinExistence type="predicted"/>
<sequence>MAARLPVAVRVSKALNSSPQRVASRFLFFGPALCQLASNGPLFCQSGYS</sequence>
<name>A0A6B9HFB7_9BURK</name>
<reference evidence="1" key="1">
    <citation type="journal article" date="2020" name="ACS Chem. Biol.">
        <title>Genome Mining and Heterologous Expression Reveal Two Distinct Families of Lasso Peptides Highly Conserved in Endofungal Bacteria.</title>
        <authorList>
            <person name="Bratovanov E.V."/>
            <person name="Ishida K."/>
            <person name="Heinze B."/>
            <person name="Pidot S.J."/>
            <person name="Stinear T.P."/>
            <person name="Hegemann J.D."/>
            <person name="Marahiel M.A."/>
            <person name="Hertweck C."/>
        </authorList>
    </citation>
    <scope>NUCLEOTIDE SEQUENCE</scope>
    <source>
        <strain evidence="1">B8</strain>
    </source>
</reference>
<protein>
    <submittedName>
        <fullName evidence="1">Uncharacterized protein</fullName>
    </submittedName>
</protein>
<dbReference type="EMBL" id="MN695290">
    <property type="protein sequence ID" value="QGY72931.1"/>
    <property type="molecule type" value="Genomic_DNA"/>
</dbReference>
<organism evidence="1">
    <name type="scientific">Mycetohabitans sp</name>
    <dbReference type="NCBI Taxonomy" id="2571162"/>
    <lineage>
        <taxon>Bacteria</taxon>
        <taxon>Pseudomonadati</taxon>
        <taxon>Pseudomonadota</taxon>
        <taxon>Betaproteobacteria</taxon>
        <taxon>Burkholderiales</taxon>
        <taxon>Burkholderiaceae</taxon>
        <taxon>Mycetohabitans</taxon>
    </lineage>
</organism>
<accession>A0A6B9HFB7</accession>
<dbReference type="AlphaFoldDB" id="A0A6B9HFB7"/>